<protein>
    <submittedName>
        <fullName evidence="2">Transcriptional regulator with XRE-family HTH domain</fullName>
    </submittedName>
</protein>
<dbReference type="EMBL" id="JAUTAL010000001">
    <property type="protein sequence ID" value="MDQ1095230.1"/>
    <property type="molecule type" value="Genomic_DNA"/>
</dbReference>
<organism evidence="2 3">
    <name type="scientific">Chryseobacterium camelliae</name>
    <dbReference type="NCBI Taxonomy" id="1265445"/>
    <lineage>
        <taxon>Bacteria</taxon>
        <taxon>Pseudomonadati</taxon>
        <taxon>Bacteroidota</taxon>
        <taxon>Flavobacteriia</taxon>
        <taxon>Flavobacteriales</taxon>
        <taxon>Weeksellaceae</taxon>
        <taxon>Chryseobacterium group</taxon>
        <taxon>Chryseobacterium</taxon>
    </lineage>
</organism>
<proteinExistence type="predicted"/>
<dbReference type="PROSITE" id="PS50943">
    <property type="entry name" value="HTH_CROC1"/>
    <property type="match status" value="1"/>
</dbReference>
<name>A0ABU0TDS5_9FLAO</name>
<keyword evidence="3" id="KW-1185">Reference proteome</keyword>
<evidence type="ECO:0000313" key="3">
    <source>
        <dbReference type="Proteomes" id="UP001225072"/>
    </source>
</evidence>
<dbReference type="SUPFAM" id="SSF47413">
    <property type="entry name" value="lambda repressor-like DNA-binding domains"/>
    <property type="match status" value="1"/>
</dbReference>
<dbReference type="SMART" id="SM00530">
    <property type="entry name" value="HTH_XRE"/>
    <property type="match status" value="1"/>
</dbReference>
<evidence type="ECO:0000259" key="1">
    <source>
        <dbReference type="PROSITE" id="PS50943"/>
    </source>
</evidence>
<dbReference type="RefSeq" id="WP_307445811.1">
    <property type="nucleotide sequence ID" value="NZ_JAUTAL010000001.1"/>
</dbReference>
<dbReference type="Pfam" id="PF13443">
    <property type="entry name" value="HTH_26"/>
    <property type="match status" value="1"/>
</dbReference>
<sequence>MEDIQDKYFIAIADYVKNFIDEEGIDVADLAAAANVDRKQVYRLIKKENMPRLSTLLKISLAAGIEPSKLFSIEFDFKIYMKENNILKASSRKKAGQR</sequence>
<comment type="caution">
    <text evidence="2">The sequence shown here is derived from an EMBL/GenBank/DDBJ whole genome shotgun (WGS) entry which is preliminary data.</text>
</comment>
<gene>
    <name evidence="2" type="ORF">QE404_000377</name>
</gene>
<evidence type="ECO:0000313" key="2">
    <source>
        <dbReference type="EMBL" id="MDQ1095230.1"/>
    </source>
</evidence>
<dbReference type="Proteomes" id="UP001225072">
    <property type="component" value="Unassembled WGS sequence"/>
</dbReference>
<dbReference type="InterPro" id="IPR010982">
    <property type="entry name" value="Lambda_DNA-bd_dom_sf"/>
</dbReference>
<dbReference type="InterPro" id="IPR001387">
    <property type="entry name" value="Cro/C1-type_HTH"/>
</dbReference>
<dbReference type="Gene3D" id="1.10.260.40">
    <property type="entry name" value="lambda repressor-like DNA-binding domains"/>
    <property type="match status" value="1"/>
</dbReference>
<accession>A0ABU0TDS5</accession>
<feature type="domain" description="HTH cro/C1-type" evidence="1">
    <location>
        <begin position="16"/>
        <end position="70"/>
    </location>
</feature>
<reference evidence="2 3" key="1">
    <citation type="submission" date="2023-07" db="EMBL/GenBank/DDBJ databases">
        <title>Functional and genomic diversity of the sorghum phyllosphere microbiome.</title>
        <authorList>
            <person name="Shade A."/>
        </authorList>
    </citation>
    <scope>NUCLEOTIDE SEQUENCE [LARGE SCALE GENOMIC DNA]</scope>
    <source>
        <strain evidence="2 3">SORGH_AS_1064</strain>
    </source>
</reference>